<protein>
    <submittedName>
        <fullName evidence="1">HAD-IIB family hydrolase</fullName>
    </submittedName>
</protein>
<dbReference type="NCBIfam" id="TIGR01484">
    <property type="entry name" value="HAD-SF-IIB"/>
    <property type="match status" value="1"/>
</dbReference>
<sequence length="275" mass="29810">MTTLYVTDLDGTLLNSASAVSPTSVKIINDLIEQGLWFTVATARSPYTALPILGELDLRLPMAFINGVFVYDPISRTELARNLIRPETAATAVDVLLRMGLRPLVFTIDAGGHHRIHHLGEQNASEQNFTAVRLARGDRRFQLVTDFAQALSEEILTVIAIDTPDRIDPVLAELPADLYAHLGPDRGVPGYAWLELCHPLANKADAVRFIRDHVSATRLVCFGDNANDLPMFAIADESYAVANATEAALAAAGGTVGPNDEDGVARHLQRHLRAG</sequence>
<dbReference type="GO" id="GO:0005524">
    <property type="term" value="F:ATP binding"/>
    <property type="evidence" value="ECO:0007669"/>
    <property type="project" value="UniProtKB-KW"/>
</dbReference>
<evidence type="ECO:0000313" key="1">
    <source>
        <dbReference type="EMBL" id="MFC4133006.1"/>
    </source>
</evidence>
<dbReference type="Gene3D" id="3.30.1240.10">
    <property type="match status" value="1"/>
</dbReference>
<dbReference type="PANTHER" id="PTHR10000">
    <property type="entry name" value="PHOSPHOSERINE PHOSPHATASE"/>
    <property type="match status" value="1"/>
</dbReference>
<keyword evidence="1" id="KW-0547">Nucleotide-binding</keyword>
<comment type="caution">
    <text evidence="1">The sequence shown here is derived from an EMBL/GenBank/DDBJ whole genome shotgun (WGS) entry which is preliminary data.</text>
</comment>
<gene>
    <name evidence="1" type="ORF">ACFOZ4_20535</name>
</gene>
<dbReference type="InterPro" id="IPR036412">
    <property type="entry name" value="HAD-like_sf"/>
</dbReference>
<proteinExistence type="predicted"/>
<keyword evidence="1" id="KW-0067">ATP-binding</keyword>
<dbReference type="InterPro" id="IPR006379">
    <property type="entry name" value="HAD-SF_hydro_IIB"/>
</dbReference>
<dbReference type="PANTHER" id="PTHR10000:SF8">
    <property type="entry name" value="HAD SUPERFAMILY HYDROLASE-LIKE, TYPE 3"/>
    <property type="match status" value="1"/>
</dbReference>
<accession>A0ABV8LPR4</accession>
<reference evidence="2" key="1">
    <citation type="journal article" date="2019" name="Int. J. Syst. Evol. Microbiol.">
        <title>The Global Catalogue of Microorganisms (GCM) 10K type strain sequencing project: providing services to taxonomists for standard genome sequencing and annotation.</title>
        <authorList>
            <consortium name="The Broad Institute Genomics Platform"/>
            <consortium name="The Broad Institute Genome Sequencing Center for Infectious Disease"/>
            <person name="Wu L."/>
            <person name="Ma J."/>
        </authorList>
    </citation>
    <scope>NUCLEOTIDE SEQUENCE [LARGE SCALE GENOMIC DNA]</scope>
    <source>
        <strain evidence="2">CGMCC 4.7289</strain>
    </source>
</reference>
<dbReference type="Pfam" id="PF08282">
    <property type="entry name" value="Hydrolase_3"/>
    <property type="match status" value="1"/>
</dbReference>
<dbReference type="GO" id="GO:0016787">
    <property type="term" value="F:hydrolase activity"/>
    <property type="evidence" value="ECO:0007669"/>
    <property type="project" value="UniProtKB-KW"/>
</dbReference>
<dbReference type="Proteomes" id="UP001595816">
    <property type="component" value="Unassembled WGS sequence"/>
</dbReference>
<keyword evidence="1" id="KW-0378">Hydrolase</keyword>
<evidence type="ECO:0000313" key="2">
    <source>
        <dbReference type="Proteomes" id="UP001595816"/>
    </source>
</evidence>
<dbReference type="EMBL" id="JBHSAY010000009">
    <property type="protein sequence ID" value="MFC4133006.1"/>
    <property type="molecule type" value="Genomic_DNA"/>
</dbReference>
<dbReference type="InterPro" id="IPR023214">
    <property type="entry name" value="HAD_sf"/>
</dbReference>
<dbReference type="SUPFAM" id="SSF56784">
    <property type="entry name" value="HAD-like"/>
    <property type="match status" value="1"/>
</dbReference>
<name>A0ABV8LPR4_9ACTN</name>
<organism evidence="1 2">
    <name type="scientific">Hamadaea flava</name>
    <dbReference type="NCBI Taxonomy" id="1742688"/>
    <lineage>
        <taxon>Bacteria</taxon>
        <taxon>Bacillati</taxon>
        <taxon>Actinomycetota</taxon>
        <taxon>Actinomycetes</taxon>
        <taxon>Micromonosporales</taxon>
        <taxon>Micromonosporaceae</taxon>
        <taxon>Hamadaea</taxon>
    </lineage>
</organism>
<dbReference type="RefSeq" id="WP_253752005.1">
    <property type="nucleotide sequence ID" value="NZ_JAMZDZ010000001.1"/>
</dbReference>
<keyword evidence="2" id="KW-1185">Reference proteome</keyword>
<dbReference type="Gene3D" id="3.40.50.1000">
    <property type="entry name" value="HAD superfamily/HAD-like"/>
    <property type="match status" value="1"/>
</dbReference>